<dbReference type="RefSeq" id="WP_012216882.1">
    <property type="nucleotide sequence ID" value="NC_010086.1"/>
</dbReference>
<dbReference type="HOGENOM" id="CLU_066445_1_0_4"/>
<protein>
    <recommendedName>
        <fullName evidence="4">Transporter</fullName>
    </recommendedName>
</protein>
<dbReference type="KEGG" id="bmj:BMULJ_04426"/>
<dbReference type="Proteomes" id="UP000008815">
    <property type="component" value="Chromosome 2"/>
</dbReference>
<organism evidence="2 3">
    <name type="scientific">Burkholderia multivorans (strain ATCC 17616 / 249)</name>
    <dbReference type="NCBI Taxonomy" id="395019"/>
    <lineage>
        <taxon>Bacteria</taxon>
        <taxon>Pseudomonadati</taxon>
        <taxon>Pseudomonadota</taxon>
        <taxon>Betaproteobacteria</taxon>
        <taxon>Burkholderiales</taxon>
        <taxon>Burkholderiaceae</taxon>
        <taxon>Burkholderia</taxon>
        <taxon>Burkholderia cepacia complex</taxon>
    </lineage>
</organism>
<dbReference type="STRING" id="395019.BMULJ_04426"/>
<proteinExistence type="predicted"/>
<dbReference type="eggNOG" id="COG2067">
    <property type="taxonomic scope" value="Bacteria"/>
</dbReference>
<accession>A0A0H3KM00</accession>
<dbReference type="InterPro" id="IPR025737">
    <property type="entry name" value="FApF"/>
</dbReference>
<dbReference type="EMBL" id="AP009386">
    <property type="protein sequence ID" value="BAG46281.1"/>
    <property type="molecule type" value="Genomic_DNA"/>
</dbReference>
<keyword evidence="3" id="KW-1185">Reference proteome</keyword>
<evidence type="ECO:0000313" key="2">
    <source>
        <dbReference type="EMBL" id="BAG46281.1"/>
    </source>
</evidence>
<feature type="signal peptide" evidence="1">
    <location>
        <begin position="1"/>
        <end position="21"/>
    </location>
</feature>
<sequence>MKRILPYAAAGALLAPLGAMAAHPLVSDDPGTQGNGNWRFELNAEQTPRQADTGYRQLWNATLTRGFGEHVDVYVNAPYTHLETRTDDNGSGFGDVEIGMKWRFVERGPFALALKPKFTVPIGNGRRGLGTDRLGAGATLLAQVDVARFSLLANAGLTYQPTREHDLASIWAVSGAAIYHATDRLQLALDVGTSRNPTRGAGANPAFAIAGAIYSPTSWLDVDIGYRRGLNDQTEHAVMAGVTARW</sequence>
<name>A0A0H3KM00_BURM1</name>
<gene>
    <name evidence="2" type="ordered locus">BMULJ_04426</name>
</gene>
<dbReference type="AlphaFoldDB" id="A0A0H3KM00"/>
<evidence type="ECO:0000313" key="3">
    <source>
        <dbReference type="Proteomes" id="UP000008815"/>
    </source>
</evidence>
<dbReference type="SUPFAM" id="SSF56935">
    <property type="entry name" value="Porins"/>
    <property type="match status" value="1"/>
</dbReference>
<evidence type="ECO:0008006" key="4">
    <source>
        <dbReference type="Google" id="ProtNLM"/>
    </source>
</evidence>
<evidence type="ECO:0000256" key="1">
    <source>
        <dbReference type="SAM" id="SignalP"/>
    </source>
</evidence>
<feature type="chain" id="PRO_5002614023" description="Transporter" evidence="1">
    <location>
        <begin position="22"/>
        <end position="246"/>
    </location>
</feature>
<reference evidence="2 3" key="1">
    <citation type="submission" date="2007-04" db="EMBL/GenBank/DDBJ databases">
        <title>Complete genome sequence of Burkholderia multivorans ATCC 17616.</title>
        <authorList>
            <person name="Ohtsubo Y."/>
            <person name="Yamashita A."/>
            <person name="Kurokawa K."/>
            <person name="Takami H."/>
            <person name="Yuhara S."/>
            <person name="Nishiyama E."/>
            <person name="Endo R."/>
            <person name="Miyazaki R."/>
            <person name="Ono A."/>
            <person name="Yano K."/>
            <person name="Ito M."/>
            <person name="Sota M."/>
            <person name="Yuji N."/>
            <person name="Hattori M."/>
            <person name="Tsuda M."/>
        </authorList>
    </citation>
    <scope>NUCLEOTIDE SEQUENCE [LARGE SCALE GENOMIC DNA]</scope>
    <source>
        <strain evidence="3">ATCC 17616 / 249</strain>
    </source>
</reference>
<dbReference type="Pfam" id="PF13557">
    <property type="entry name" value="Phenol_MetA_deg"/>
    <property type="match status" value="1"/>
</dbReference>
<keyword evidence="1" id="KW-0732">Signal</keyword>
<dbReference type="KEGG" id="bmu:Bmul_4078"/>